<sequence>MAAIQFVLLGTVIYLLAGDHVQGEGFYRFTNVANDSITGSCVPERRCGTVNTLWRDGALPAVHDGQLVKYIHHSETNNLYQYIHHSETNNLYQYIDHSETNNLYQYIHHSETNNLYQYIDHSETNNLYQYIDHSETNNLYQHIHHSETNNLYQYIDHSETNNHYQYIHHSETNNLYQYIHNDNTNHTCSNNKYSRNHDKDEAHRCVDQLTCHHEWFDESSDESKCQNYNSRDPRLQDLQCHFCCEGDACNTMIKPPTSSLYTLNAAP</sequence>
<evidence type="ECO:0000256" key="1">
    <source>
        <dbReference type="SAM" id="SignalP"/>
    </source>
</evidence>
<reference evidence="2 3" key="1">
    <citation type="submission" date="2019-01" db="EMBL/GenBank/DDBJ databases">
        <title>A draft genome assembly of the solar-powered sea slug Elysia chlorotica.</title>
        <authorList>
            <person name="Cai H."/>
            <person name="Li Q."/>
            <person name="Fang X."/>
            <person name="Li J."/>
            <person name="Curtis N.E."/>
            <person name="Altenburger A."/>
            <person name="Shibata T."/>
            <person name="Feng M."/>
            <person name="Maeda T."/>
            <person name="Schwartz J.A."/>
            <person name="Shigenobu S."/>
            <person name="Lundholm N."/>
            <person name="Nishiyama T."/>
            <person name="Yang H."/>
            <person name="Hasebe M."/>
            <person name="Li S."/>
            <person name="Pierce S.K."/>
            <person name="Wang J."/>
        </authorList>
    </citation>
    <scope>NUCLEOTIDE SEQUENCE [LARGE SCALE GENOMIC DNA]</scope>
    <source>
        <strain evidence="2">EC2010</strain>
        <tissue evidence="2">Whole organism of an adult</tissue>
    </source>
</reference>
<proteinExistence type="predicted"/>
<comment type="caution">
    <text evidence="2">The sequence shown here is derived from an EMBL/GenBank/DDBJ whole genome shotgun (WGS) entry which is preliminary data.</text>
</comment>
<gene>
    <name evidence="2" type="ORF">EGW08_014087</name>
</gene>
<accession>A0A433T9D6</accession>
<feature type="signal peptide" evidence="1">
    <location>
        <begin position="1"/>
        <end position="18"/>
    </location>
</feature>
<dbReference type="OrthoDB" id="6145273at2759"/>
<evidence type="ECO:0000313" key="2">
    <source>
        <dbReference type="EMBL" id="RUS78158.1"/>
    </source>
</evidence>
<name>A0A433T9D6_ELYCH</name>
<organism evidence="2 3">
    <name type="scientific">Elysia chlorotica</name>
    <name type="common">Eastern emerald elysia</name>
    <name type="synonym">Sea slug</name>
    <dbReference type="NCBI Taxonomy" id="188477"/>
    <lineage>
        <taxon>Eukaryota</taxon>
        <taxon>Metazoa</taxon>
        <taxon>Spiralia</taxon>
        <taxon>Lophotrochozoa</taxon>
        <taxon>Mollusca</taxon>
        <taxon>Gastropoda</taxon>
        <taxon>Heterobranchia</taxon>
        <taxon>Euthyneura</taxon>
        <taxon>Panpulmonata</taxon>
        <taxon>Sacoglossa</taxon>
        <taxon>Placobranchoidea</taxon>
        <taxon>Plakobranchidae</taxon>
        <taxon>Elysia</taxon>
    </lineage>
</organism>
<protein>
    <submittedName>
        <fullName evidence="2">Uncharacterized protein</fullName>
    </submittedName>
</protein>
<feature type="chain" id="PRO_5019441126" evidence="1">
    <location>
        <begin position="19"/>
        <end position="267"/>
    </location>
</feature>
<keyword evidence="1" id="KW-0732">Signal</keyword>
<dbReference type="Proteomes" id="UP000271974">
    <property type="component" value="Unassembled WGS sequence"/>
</dbReference>
<keyword evidence="3" id="KW-1185">Reference proteome</keyword>
<dbReference type="EMBL" id="RQTK01000529">
    <property type="protein sequence ID" value="RUS78158.1"/>
    <property type="molecule type" value="Genomic_DNA"/>
</dbReference>
<dbReference type="AlphaFoldDB" id="A0A433T9D6"/>
<evidence type="ECO:0000313" key="3">
    <source>
        <dbReference type="Proteomes" id="UP000271974"/>
    </source>
</evidence>